<reference evidence="2" key="3">
    <citation type="submission" date="2025-09" db="UniProtKB">
        <authorList>
            <consortium name="Ensembl"/>
        </authorList>
    </citation>
    <scope>IDENTIFICATION</scope>
</reference>
<reference evidence="2" key="2">
    <citation type="submission" date="2025-08" db="UniProtKB">
        <authorList>
            <consortium name="Ensembl"/>
        </authorList>
    </citation>
    <scope>IDENTIFICATION</scope>
</reference>
<dbReference type="Proteomes" id="UP000007875">
    <property type="component" value="Unassembled WGS sequence"/>
</dbReference>
<dbReference type="GeneTree" id="ENSGT00390000018653"/>
<protein>
    <submittedName>
        <fullName evidence="2">Uncharacterized protein</fullName>
    </submittedName>
</protein>
<feature type="compositionally biased region" description="Polar residues" evidence="1">
    <location>
        <begin position="33"/>
        <end position="43"/>
    </location>
</feature>
<feature type="region of interest" description="Disordered" evidence="1">
    <location>
        <begin position="1"/>
        <end position="52"/>
    </location>
</feature>
<dbReference type="InParanoid" id="H2YCZ3"/>
<dbReference type="OMA" id="EMNEPIE"/>
<name>H2YCZ3_CIOSA</name>
<reference evidence="3" key="1">
    <citation type="submission" date="2003-08" db="EMBL/GenBank/DDBJ databases">
        <authorList>
            <person name="Birren B."/>
            <person name="Nusbaum C."/>
            <person name="Abebe A."/>
            <person name="Abouelleil A."/>
            <person name="Adekoya E."/>
            <person name="Ait-zahra M."/>
            <person name="Allen N."/>
            <person name="Allen T."/>
            <person name="An P."/>
            <person name="Anderson M."/>
            <person name="Anderson S."/>
            <person name="Arachchi H."/>
            <person name="Armbruster J."/>
            <person name="Bachantsang P."/>
            <person name="Baldwin J."/>
            <person name="Barry A."/>
            <person name="Bayul T."/>
            <person name="Blitshsteyn B."/>
            <person name="Bloom T."/>
            <person name="Blye J."/>
            <person name="Boguslavskiy L."/>
            <person name="Borowsky M."/>
            <person name="Boukhgalter B."/>
            <person name="Brunache A."/>
            <person name="Butler J."/>
            <person name="Calixte N."/>
            <person name="Calvo S."/>
            <person name="Camarata J."/>
            <person name="Campo K."/>
            <person name="Chang J."/>
            <person name="Cheshatsang Y."/>
            <person name="Citroen M."/>
            <person name="Collymore A."/>
            <person name="Considine T."/>
            <person name="Cook A."/>
            <person name="Cooke P."/>
            <person name="Corum B."/>
            <person name="Cuomo C."/>
            <person name="David R."/>
            <person name="Dawoe T."/>
            <person name="Degray S."/>
            <person name="Dodge S."/>
            <person name="Dooley K."/>
            <person name="Dorje P."/>
            <person name="Dorjee K."/>
            <person name="Dorris L."/>
            <person name="Duffey N."/>
            <person name="Dupes A."/>
            <person name="Elkins T."/>
            <person name="Engels R."/>
            <person name="Erickson J."/>
            <person name="Farina A."/>
            <person name="Faro S."/>
            <person name="Ferreira P."/>
            <person name="Fischer H."/>
            <person name="Fitzgerald M."/>
            <person name="Foley K."/>
            <person name="Gage D."/>
            <person name="Galagan J."/>
            <person name="Gearin G."/>
            <person name="Gnerre S."/>
            <person name="Gnirke A."/>
            <person name="Goyette A."/>
            <person name="Graham J."/>
            <person name="Grandbois E."/>
            <person name="Gyaltsen K."/>
            <person name="Hafez N."/>
            <person name="Hagopian D."/>
            <person name="Hagos B."/>
            <person name="Hall J."/>
            <person name="Hatcher B."/>
            <person name="Heller A."/>
            <person name="Higgins H."/>
            <person name="Honan T."/>
            <person name="Horn A."/>
            <person name="Houde N."/>
            <person name="Hughes L."/>
            <person name="Hulme W."/>
            <person name="Husby E."/>
            <person name="Iliev I."/>
            <person name="Jaffe D."/>
            <person name="Jones C."/>
            <person name="Kamal M."/>
            <person name="Kamat A."/>
            <person name="Kamvysselis M."/>
            <person name="Karlsson E."/>
            <person name="Kells C."/>
            <person name="Kieu A."/>
            <person name="Kisner P."/>
            <person name="Kodira C."/>
            <person name="Kulbokas E."/>
            <person name="Labutti K."/>
            <person name="Lama D."/>
            <person name="Landers T."/>
            <person name="Leger J."/>
            <person name="Levine S."/>
            <person name="Lewis D."/>
            <person name="Lewis T."/>
            <person name="Lindblad-toh K."/>
            <person name="Liu X."/>
            <person name="Lokyitsang T."/>
            <person name="Lokyitsang Y."/>
            <person name="Lucien O."/>
            <person name="Lui A."/>
            <person name="Ma L.J."/>
            <person name="Mabbitt R."/>
            <person name="Macdonald J."/>
            <person name="Maclean C."/>
            <person name="Major J."/>
            <person name="Manning J."/>
            <person name="Marabella R."/>
            <person name="Maru K."/>
            <person name="Matthews C."/>
            <person name="Mauceli E."/>
            <person name="Mccarthy M."/>
            <person name="Mcdonough S."/>
            <person name="Mcghee T."/>
            <person name="Meldrim J."/>
            <person name="Meneus L."/>
            <person name="Mesirov J."/>
            <person name="Mihalev A."/>
            <person name="Mihova T."/>
            <person name="Mikkelsen T."/>
            <person name="Mlenga V."/>
            <person name="Moru K."/>
            <person name="Mozes J."/>
            <person name="Mulrain L."/>
            <person name="Munson G."/>
            <person name="Naylor J."/>
            <person name="Newes C."/>
            <person name="Nguyen C."/>
            <person name="Nguyen N."/>
            <person name="Nguyen T."/>
            <person name="Nicol R."/>
            <person name="Nielsen C."/>
            <person name="Nizzari M."/>
            <person name="Norbu C."/>
            <person name="Norbu N."/>
            <person name="O'donnell P."/>
            <person name="Okoawo O."/>
            <person name="O'leary S."/>
            <person name="Omotosho B."/>
            <person name="O'neill K."/>
            <person name="Osman S."/>
            <person name="Parker S."/>
            <person name="Perrin D."/>
            <person name="Phunkhang P."/>
            <person name="Piqani B."/>
            <person name="Purcell S."/>
            <person name="Rachupka T."/>
            <person name="Ramasamy U."/>
            <person name="Rameau R."/>
            <person name="Ray V."/>
            <person name="Raymond C."/>
            <person name="Retta R."/>
            <person name="Richardson S."/>
            <person name="Rise C."/>
            <person name="Rodriguez J."/>
            <person name="Rogers J."/>
            <person name="Rogov P."/>
            <person name="Rutman M."/>
            <person name="Schupbach R."/>
            <person name="Seaman C."/>
            <person name="Settipalli S."/>
            <person name="Sharpe T."/>
            <person name="Sheridan J."/>
            <person name="Sherpa N."/>
            <person name="Shi J."/>
            <person name="Smirnov S."/>
            <person name="Smith C."/>
            <person name="Sougnez C."/>
            <person name="Spencer B."/>
            <person name="Stalker J."/>
            <person name="Stange-thomann N."/>
            <person name="Stavropoulos S."/>
            <person name="Stetson K."/>
            <person name="Stone C."/>
            <person name="Stone S."/>
            <person name="Stubbs M."/>
            <person name="Talamas J."/>
            <person name="Tchuinga P."/>
            <person name="Tenzing P."/>
            <person name="Tesfaye S."/>
            <person name="Theodore J."/>
            <person name="Thoulutsang Y."/>
            <person name="Topham K."/>
            <person name="Towey S."/>
            <person name="Tsamla T."/>
            <person name="Tsomo N."/>
            <person name="Vallee D."/>
            <person name="Vassiliev H."/>
            <person name="Venkataraman V."/>
            <person name="Vinson J."/>
            <person name="Vo A."/>
            <person name="Wade C."/>
            <person name="Wang S."/>
            <person name="Wangchuk T."/>
            <person name="Wangdi T."/>
            <person name="Whittaker C."/>
            <person name="Wilkinson J."/>
            <person name="Wu Y."/>
            <person name="Wyman D."/>
            <person name="Yadav S."/>
            <person name="Yang S."/>
            <person name="Yang X."/>
            <person name="Yeager S."/>
            <person name="Yee E."/>
            <person name="Young G."/>
            <person name="Zainoun J."/>
            <person name="Zembeck L."/>
            <person name="Zimmer A."/>
            <person name="Zody M."/>
            <person name="Lander E."/>
        </authorList>
    </citation>
    <scope>NUCLEOTIDE SEQUENCE [LARGE SCALE GENOMIC DNA]</scope>
</reference>
<organism evidence="2 3">
    <name type="scientific">Ciona savignyi</name>
    <name type="common">Pacific transparent sea squirt</name>
    <dbReference type="NCBI Taxonomy" id="51511"/>
    <lineage>
        <taxon>Eukaryota</taxon>
        <taxon>Metazoa</taxon>
        <taxon>Chordata</taxon>
        <taxon>Tunicata</taxon>
        <taxon>Ascidiacea</taxon>
        <taxon>Phlebobranchia</taxon>
        <taxon>Cionidae</taxon>
        <taxon>Ciona</taxon>
    </lineage>
</organism>
<evidence type="ECO:0000313" key="3">
    <source>
        <dbReference type="Proteomes" id="UP000007875"/>
    </source>
</evidence>
<evidence type="ECO:0000256" key="1">
    <source>
        <dbReference type="SAM" id="MobiDB-lite"/>
    </source>
</evidence>
<evidence type="ECO:0000313" key="2">
    <source>
        <dbReference type="Ensembl" id="ENSCSAVP00000003191.1"/>
    </source>
</evidence>
<dbReference type="AlphaFoldDB" id="H2YCZ3"/>
<keyword evidence="3" id="KW-1185">Reference proteome</keyword>
<dbReference type="Ensembl" id="ENSCSAVT00000003240.1">
    <property type="protein sequence ID" value="ENSCSAVP00000003191.1"/>
    <property type="gene ID" value="ENSCSAVG00000001897.1"/>
</dbReference>
<sequence>MTLSHKSDDVEGVETAVGPDRPMSPESPHHDAYNQSTSYMSEQSKPRKKTVRDVFRLGLFLSKKNKKKSLSPDAGPATEEPPSFPAPSRRPMVQRRQSRLDMNEPIEDIFSEVKFETIDKIHEDSCDVAECDSDVIEDPDDVVMQSLMEKEANLPDGQHRDLVDFNDVRGGNVTQTSTAHELGHWDDLT</sequence>
<feature type="region of interest" description="Disordered" evidence="1">
    <location>
        <begin position="66"/>
        <end position="104"/>
    </location>
</feature>
<dbReference type="HOGENOM" id="CLU_1434021_0_0_1"/>
<proteinExistence type="predicted"/>
<accession>H2YCZ3</accession>